<feature type="transmembrane region" description="Helical" evidence="8">
    <location>
        <begin position="314"/>
        <end position="333"/>
    </location>
</feature>
<dbReference type="PANTHER" id="PTHR31686">
    <property type="match status" value="1"/>
</dbReference>
<dbReference type="EMBL" id="LPVJ01000019">
    <property type="protein sequence ID" value="KUO96273.1"/>
    <property type="molecule type" value="Genomic_DNA"/>
</dbReference>
<evidence type="ECO:0000313" key="9">
    <source>
        <dbReference type="EMBL" id="KUO96273.1"/>
    </source>
</evidence>
<evidence type="ECO:0000256" key="7">
    <source>
        <dbReference type="ARBA" id="ARBA00023136"/>
    </source>
</evidence>
<proteinExistence type="inferred from homology"/>
<feature type="transmembrane region" description="Helical" evidence="8">
    <location>
        <begin position="81"/>
        <end position="97"/>
    </location>
</feature>
<feature type="transmembrane region" description="Helical" evidence="8">
    <location>
        <begin position="142"/>
        <end position="165"/>
    </location>
</feature>
<dbReference type="Pfam" id="PF03595">
    <property type="entry name" value="SLAC1"/>
    <property type="match status" value="1"/>
</dbReference>
<sequence>MQWRAWFQTRIRTLSPAYFSVVMATGILSVGSELNGWRVVSNFFLVLSFIFFISFLLLYGFRWIRFASYMRADFIHPERSFGFLTLVAATDVLAIRLNGTHELWLMVLLALMGLLSWMALLYMQFAYLIFENVRPIAEVVNGSWLLAPVATQSLAIVGTLVATHTGEEREWILVASFALWALGILFYLLFIVFILYRFFFCGVRQEDLAPSYWINMGAMAIATVAGAHLASPDLESSFLRLVHSFVVALTVMMWAWGSWWFPLLLIMGGWKYRSLRKLLHYETGLWSIIFPLGMYAVSLFFISQFPGLHFLSRFVATFLIFAIVAWCFTLLLWGSATAQALKRLFQSGH</sequence>
<feature type="transmembrane region" description="Helical" evidence="8">
    <location>
        <begin position="12"/>
        <end position="31"/>
    </location>
</feature>
<protein>
    <recommendedName>
        <fullName evidence="11">C4-dicarboxylate ABC transporter</fullName>
    </recommendedName>
</protein>
<dbReference type="Gene3D" id="1.50.10.150">
    <property type="entry name" value="Voltage-dependent anion channel"/>
    <property type="match status" value="1"/>
</dbReference>
<feature type="transmembrane region" description="Helical" evidence="8">
    <location>
        <begin position="242"/>
        <end position="266"/>
    </location>
</feature>
<evidence type="ECO:0000256" key="8">
    <source>
        <dbReference type="SAM" id="Phobius"/>
    </source>
</evidence>
<name>A0A117SY36_9BACL</name>
<evidence type="ECO:0000256" key="3">
    <source>
        <dbReference type="ARBA" id="ARBA00022448"/>
    </source>
</evidence>
<evidence type="ECO:0000313" key="10">
    <source>
        <dbReference type="Proteomes" id="UP000053557"/>
    </source>
</evidence>
<keyword evidence="4" id="KW-1003">Cell membrane</keyword>
<comment type="caution">
    <text evidence="9">The sequence shown here is derived from an EMBL/GenBank/DDBJ whole genome shotgun (WGS) entry which is preliminary data.</text>
</comment>
<dbReference type="Proteomes" id="UP000053557">
    <property type="component" value="Unassembled WGS sequence"/>
</dbReference>
<evidence type="ECO:0000256" key="1">
    <source>
        <dbReference type="ARBA" id="ARBA00004651"/>
    </source>
</evidence>
<feature type="transmembrane region" description="Helical" evidence="8">
    <location>
        <begin position="212"/>
        <end position="230"/>
    </location>
</feature>
<feature type="transmembrane region" description="Helical" evidence="8">
    <location>
        <begin position="43"/>
        <end position="61"/>
    </location>
</feature>
<dbReference type="GO" id="GO:0005886">
    <property type="term" value="C:plasma membrane"/>
    <property type="evidence" value="ECO:0007669"/>
    <property type="project" value="UniProtKB-SubCell"/>
</dbReference>
<dbReference type="InterPro" id="IPR004695">
    <property type="entry name" value="SLAC1/Mae1/Ssu1/TehA"/>
</dbReference>
<evidence type="ECO:0000256" key="5">
    <source>
        <dbReference type="ARBA" id="ARBA00022692"/>
    </source>
</evidence>
<dbReference type="InterPro" id="IPR051629">
    <property type="entry name" value="Sulfite_efflux_TDT"/>
</dbReference>
<comment type="subcellular location">
    <subcellularLocation>
        <location evidence="1">Cell membrane</location>
        <topology evidence="1">Multi-pass membrane protein</topology>
    </subcellularLocation>
</comment>
<accession>A0A117SY36</accession>
<dbReference type="PANTHER" id="PTHR31686:SF1">
    <property type="entry name" value="SULFITE EFFLUX PUMP SSU1"/>
    <property type="match status" value="1"/>
</dbReference>
<dbReference type="InterPro" id="IPR038665">
    <property type="entry name" value="Voltage-dep_anion_channel_sf"/>
</dbReference>
<gene>
    <name evidence="9" type="ORF">ATW55_03415</name>
</gene>
<reference evidence="9 10" key="1">
    <citation type="submission" date="2015-12" db="EMBL/GenBank/DDBJ databases">
        <title>Draft genome sequence of Acidibacillus ferrooxidans ITV001, isolated from a chalcopyrite acid mine drainage site in Brazil.</title>
        <authorList>
            <person name="Dall'Agnol H."/>
            <person name="Nancucheo I."/>
            <person name="Johnson B."/>
            <person name="Oliveira R."/>
            <person name="Leite L."/>
            <person name="Pylro V."/>
            <person name="Nunes G.L."/>
            <person name="Tzotzos G."/>
            <person name="Fernandes G.R."/>
            <person name="Dutra J."/>
            <person name="Orellana S.C."/>
            <person name="Oliveira G."/>
        </authorList>
    </citation>
    <scope>NUCLEOTIDE SEQUENCE [LARGE SCALE GENOMIC DNA]</scope>
    <source>
        <strain evidence="10">ITV01</strain>
    </source>
</reference>
<keyword evidence="5 8" id="KW-0812">Transmembrane</keyword>
<comment type="similarity">
    <text evidence="2">Belongs to the tellurite-resistance/dicarboxylate transporter (TDT) family.</text>
</comment>
<organism evidence="9 10">
    <name type="scientific">Ferroacidibacillus organovorans</name>
    <dbReference type="NCBI Taxonomy" id="1765683"/>
    <lineage>
        <taxon>Bacteria</taxon>
        <taxon>Bacillati</taxon>
        <taxon>Bacillota</taxon>
        <taxon>Bacilli</taxon>
        <taxon>Bacillales</taxon>
        <taxon>Alicyclobacillaceae</taxon>
        <taxon>Ferroacidibacillus</taxon>
    </lineage>
</organism>
<evidence type="ECO:0000256" key="6">
    <source>
        <dbReference type="ARBA" id="ARBA00022989"/>
    </source>
</evidence>
<dbReference type="GO" id="GO:0000319">
    <property type="term" value="F:sulfite transmembrane transporter activity"/>
    <property type="evidence" value="ECO:0007669"/>
    <property type="project" value="TreeGrafter"/>
</dbReference>
<keyword evidence="10" id="KW-1185">Reference proteome</keyword>
<evidence type="ECO:0000256" key="2">
    <source>
        <dbReference type="ARBA" id="ARBA00008566"/>
    </source>
</evidence>
<dbReference type="CDD" id="cd09319">
    <property type="entry name" value="TDT_like_1"/>
    <property type="match status" value="1"/>
</dbReference>
<dbReference type="AlphaFoldDB" id="A0A117SY36"/>
<feature type="transmembrane region" description="Helical" evidence="8">
    <location>
        <begin position="171"/>
        <end position="200"/>
    </location>
</feature>
<keyword evidence="3" id="KW-0813">Transport</keyword>
<keyword evidence="7 8" id="KW-0472">Membrane</keyword>
<feature type="transmembrane region" description="Helical" evidence="8">
    <location>
        <begin position="103"/>
        <end position="130"/>
    </location>
</feature>
<evidence type="ECO:0008006" key="11">
    <source>
        <dbReference type="Google" id="ProtNLM"/>
    </source>
</evidence>
<evidence type="ECO:0000256" key="4">
    <source>
        <dbReference type="ARBA" id="ARBA00022475"/>
    </source>
</evidence>
<feature type="transmembrane region" description="Helical" evidence="8">
    <location>
        <begin position="278"/>
        <end position="302"/>
    </location>
</feature>
<keyword evidence="6 8" id="KW-1133">Transmembrane helix</keyword>